<dbReference type="GO" id="GO:0005737">
    <property type="term" value="C:cytoplasm"/>
    <property type="evidence" value="ECO:0000318"/>
    <property type="project" value="GO_Central"/>
</dbReference>
<reference evidence="5 6" key="1">
    <citation type="journal article" date="2007" name="Science">
        <title>Sea anemone genome reveals ancestral eumetazoan gene repertoire and genomic organization.</title>
        <authorList>
            <person name="Putnam N.H."/>
            <person name="Srivastava M."/>
            <person name="Hellsten U."/>
            <person name="Dirks B."/>
            <person name="Chapman J."/>
            <person name="Salamov A."/>
            <person name="Terry A."/>
            <person name="Shapiro H."/>
            <person name="Lindquist E."/>
            <person name="Kapitonov V.V."/>
            <person name="Jurka J."/>
            <person name="Genikhovich G."/>
            <person name="Grigoriev I.V."/>
            <person name="Lucas S.M."/>
            <person name="Steele R.E."/>
            <person name="Finnerty J.R."/>
            <person name="Technau U."/>
            <person name="Martindale M.Q."/>
            <person name="Rokhsar D.S."/>
        </authorList>
    </citation>
    <scope>NUCLEOTIDE SEQUENCE [LARGE SCALE GENOMIC DNA]</scope>
    <source>
        <strain evidence="6">CH2 X CH6</strain>
    </source>
</reference>
<keyword evidence="2" id="KW-0808">Transferase</keyword>
<dbReference type="eggNOG" id="KOG2793">
    <property type="taxonomic scope" value="Eukaryota"/>
</dbReference>
<dbReference type="OMA" id="VIGITWG"/>
<evidence type="ECO:0000256" key="4">
    <source>
        <dbReference type="ARBA" id="ARBA00043988"/>
    </source>
</evidence>
<dbReference type="Proteomes" id="UP000001593">
    <property type="component" value="Unassembled WGS sequence"/>
</dbReference>
<dbReference type="PhylomeDB" id="A7RKV6"/>
<accession>A7RKV6</accession>
<comment type="similarity">
    <text evidence="4">Belongs to the methyltransferase superfamily. METTL23 family.</text>
</comment>
<keyword evidence="6" id="KW-1185">Reference proteome</keyword>
<name>A7RKV6_NEMVE</name>
<gene>
    <name evidence="5" type="ORF">NEMVEDRAFT_v1g84725</name>
</gene>
<dbReference type="GO" id="GO:0005634">
    <property type="term" value="C:nucleus"/>
    <property type="evidence" value="ECO:0000318"/>
    <property type="project" value="GO_Central"/>
</dbReference>
<proteinExistence type="inferred from homology"/>
<dbReference type="InterPro" id="IPR019410">
    <property type="entry name" value="Methyltransf_16"/>
</dbReference>
<dbReference type="InterPro" id="IPR029063">
    <property type="entry name" value="SAM-dependent_MTases_sf"/>
</dbReference>
<protein>
    <recommendedName>
        <fullName evidence="7">Methyltransferase-like protein 23</fullName>
    </recommendedName>
</protein>
<evidence type="ECO:0000256" key="3">
    <source>
        <dbReference type="ARBA" id="ARBA00022691"/>
    </source>
</evidence>
<dbReference type="GO" id="GO:0032259">
    <property type="term" value="P:methylation"/>
    <property type="evidence" value="ECO:0007669"/>
    <property type="project" value="UniProtKB-KW"/>
</dbReference>
<evidence type="ECO:0000313" key="6">
    <source>
        <dbReference type="Proteomes" id="UP000001593"/>
    </source>
</evidence>
<dbReference type="STRING" id="45351.A7RKV6"/>
<evidence type="ECO:0000256" key="1">
    <source>
        <dbReference type="ARBA" id="ARBA00022603"/>
    </source>
</evidence>
<dbReference type="KEGG" id="nve:5520195"/>
<evidence type="ECO:0008006" key="7">
    <source>
        <dbReference type="Google" id="ProtNLM"/>
    </source>
</evidence>
<dbReference type="EMBL" id="DS469516">
    <property type="protein sequence ID" value="EDO48055.1"/>
    <property type="molecule type" value="Genomic_DNA"/>
</dbReference>
<dbReference type="PANTHER" id="PTHR14614">
    <property type="entry name" value="HEPATOCELLULAR CARCINOMA-ASSOCIATED ANTIGEN"/>
    <property type="match status" value="1"/>
</dbReference>
<dbReference type="HOGENOM" id="CLU_082022_2_1_1"/>
<dbReference type="AlphaFoldDB" id="A7RKV6"/>
<dbReference type="GO" id="GO:0008276">
    <property type="term" value="F:protein methyltransferase activity"/>
    <property type="evidence" value="ECO:0000318"/>
    <property type="project" value="GO_Central"/>
</dbReference>
<organism evidence="5 6">
    <name type="scientific">Nematostella vectensis</name>
    <name type="common">Starlet sea anemone</name>
    <dbReference type="NCBI Taxonomy" id="45351"/>
    <lineage>
        <taxon>Eukaryota</taxon>
        <taxon>Metazoa</taxon>
        <taxon>Cnidaria</taxon>
        <taxon>Anthozoa</taxon>
        <taxon>Hexacorallia</taxon>
        <taxon>Actiniaria</taxon>
        <taxon>Edwardsiidae</taxon>
        <taxon>Nematostella</taxon>
    </lineage>
</organism>
<evidence type="ECO:0000256" key="2">
    <source>
        <dbReference type="ARBA" id="ARBA00022679"/>
    </source>
</evidence>
<dbReference type="SUPFAM" id="SSF53335">
    <property type="entry name" value="S-adenosyl-L-methionine-dependent methyltransferases"/>
    <property type="match status" value="1"/>
</dbReference>
<dbReference type="InParanoid" id="A7RKV6"/>
<keyword evidence="3" id="KW-0949">S-adenosyl-L-methionine</keyword>
<dbReference type="Pfam" id="PF10294">
    <property type="entry name" value="Methyltransf_16"/>
    <property type="match status" value="1"/>
</dbReference>
<feature type="non-terminal residue" evidence="5">
    <location>
        <position position="191"/>
    </location>
</feature>
<dbReference type="Gene3D" id="3.40.50.150">
    <property type="entry name" value="Vaccinia Virus protein VP39"/>
    <property type="match status" value="1"/>
</dbReference>
<evidence type="ECO:0000313" key="5">
    <source>
        <dbReference type="EMBL" id="EDO48055.1"/>
    </source>
</evidence>
<sequence length="191" mass="21132">YGMFTWPCALVLAQFVWHNRSLIQGKKVLEIGAGTALPGIVAAKCGALVSLSDSEDYPECLANCHKSIQANNVQTLDVLGVTWGQYSPNLINLPSQDIILGSDCFYDPKDFNGILATISYLLEKNQNAQFWMTYQERSSNWSIAHLLKTWGLQCVQVPLEVFGADKELVGGSKLSSKHTIQMLQITTVHQN</sequence>
<keyword evidence="1" id="KW-0489">Methyltransferase</keyword>
<dbReference type="PANTHER" id="PTHR14614:SF164">
    <property type="entry name" value="HISTONE-ARGININE METHYLTRANSFERASE METTL23"/>
    <property type="match status" value="1"/>
</dbReference>